<dbReference type="AlphaFoldDB" id="A0A8T2PUS6"/>
<dbReference type="Gene3D" id="1.25.40.10">
    <property type="entry name" value="Tetratricopeptide repeat domain"/>
    <property type="match status" value="1"/>
</dbReference>
<dbReference type="Pfam" id="PF13181">
    <property type="entry name" value="TPR_8"/>
    <property type="match status" value="1"/>
</dbReference>
<dbReference type="InterPro" id="IPR011990">
    <property type="entry name" value="TPR-like_helical_dom_sf"/>
</dbReference>
<feature type="domain" description="Bacterial transcriptional activator" evidence="1">
    <location>
        <begin position="528"/>
        <end position="592"/>
    </location>
</feature>
<dbReference type="InterPro" id="IPR019734">
    <property type="entry name" value="TPR_rpt"/>
</dbReference>
<protein>
    <recommendedName>
        <fullName evidence="1">Bacterial transcriptional activator domain-containing protein</fullName>
    </recommendedName>
</protein>
<dbReference type="InterPro" id="IPR039684">
    <property type="entry name" value="FANCG"/>
</dbReference>
<dbReference type="SUPFAM" id="SSF48452">
    <property type="entry name" value="TPR-like"/>
    <property type="match status" value="1"/>
</dbReference>
<comment type="caution">
    <text evidence="2">The sequence shown here is derived from an EMBL/GenBank/DDBJ whole genome shotgun (WGS) entry which is preliminary data.</text>
</comment>
<sequence>MDQRLRRTNCLDIWTEENSDIINKWKISERSREGTLQQRDDIRKRCYVEIHKLLQKIQGVPSVTASIQLELTVLYNTLLFALSLSEFTEMRVLLTQGLVRALEAQGCQVPAAEATALWQTTLQAFTGTGHLTCLHQLLCVQWALWLCTGQLESFHDLLSENQKQMTSPSEDLLGVMRDLRFSIQTNSALSVAMAPRELKELLSICTVTRKGIRKMEEGKDSEALLAFYEAVSQPAPRSLLAQLHTLTGICLAKLGRPQSAMQCYRKALQVDFSCRSALYQSALLYRQLGNAQAETEALRLLHKAASLPSCGESSSPQTPLLSSDSLLCCQALSCFLANPSPPGIQHALAQRCLHSERIPEAVEHYLDLLASLQSDGKLLVNMSGSPALPRIPEIYLEAAFTMLKAKRYWDAVTICEEILDKTADLVPERLVLELPAEEHQEPSSATLTGPLPGGNHETVEERLNCILWVGASYLLQGQAHGCMKNNTEAVTHFTRSINLLVKVHIKHKDWQCRDPGDWDGAGVKVQILQRLKGLALAGRGVCLMHCGQQREALRDLQQSLQAFPGVEETELWLMEALWRLGRKEAAMAHWRRRTEGSSKRNAPIENTPRGLPLYLQCNLQDVVCIDPEGLKKKMEDLDHRRGVQT</sequence>
<evidence type="ECO:0000313" key="2">
    <source>
        <dbReference type="EMBL" id="KAG9355093.1"/>
    </source>
</evidence>
<organism evidence="2 3">
    <name type="scientific">Albula glossodonta</name>
    <name type="common">roundjaw bonefish</name>
    <dbReference type="NCBI Taxonomy" id="121402"/>
    <lineage>
        <taxon>Eukaryota</taxon>
        <taxon>Metazoa</taxon>
        <taxon>Chordata</taxon>
        <taxon>Craniata</taxon>
        <taxon>Vertebrata</taxon>
        <taxon>Euteleostomi</taxon>
        <taxon>Actinopterygii</taxon>
        <taxon>Neopterygii</taxon>
        <taxon>Teleostei</taxon>
        <taxon>Albuliformes</taxon>
        <taxon>Albulidae</taxon>
        <taxon>Albula</taxon>
    </lineage>
</organism>
<gene>
    <name evidence="2" type="ORF">JZ751_001806</name>
</gene>
<dbReference type="PANTHER" id="PTHR15254:SF2">
    <property type="entry name" value="FANCONI ANEMIA GROUP G PROTEIN"/>
    <property type="match status" value="1"/>
</dbReference>
<dbReference type="InterPro" id="IPR005158">
    <property type="entry name" value="BTAD"/>
</dbReference>
<dbReference type="GO" id="GO:0043240">
    <property type="term" value="C:Fanconi anaemia nuclear complex"/>
    <property type="evidence" value="ECO:0007669"/>
    <property type="project" value="InterPro"/>
</dbReference>
<proteinExistence type="predicted"/>
<name>A0A8T2PUS6_9TELE</name>
<dbReference type="OrthoDB" id="6355951at2759"/>
<reference evidence="2" key="1">
    <citation type="thesis" date="2021" institute="BYU ScholarsArchive" country="Provo, UT, USA">
        <title>Applications of and Algorithms for Genome Assembly and Genomic Analyses with an Emphasis on Marine Teleosts.</title>
        <authorList>
            <person name="Pickett B.D."/>
        </authorList>
    </citation>
    <scope>NUCLEOTIDE SEQUENCE</scope>
    <source>
        <strain evidence="2">HI-2016</strain>
    </source>
</reference>
<dbReference type="EMBL" id="JAFBMS010000002">
    <property type="protein sequence ID" value="KAG9355093.1"/>
    <property type="molecule type" value="Genomic_DNA"/>
</dbReference>
<dbReference type="PANTHER" id="PTHR15254">
    <property type="entry name" value="FANCONI ANEMIA GROUP G PROTEIN FAMILY MEMBER"/>
    <property type="match status" value="1"/>
</dbReference>
<evidence type="ECO:0000313" key="3">
    <source>
        <dbReference type="Proteomes" id="UP000824540"/>
    </source>
</evidence>
<keyword evidence="3" id="KW-1185">Reference proteome</keyword>
<dbReference type="GO" id="GO:0036297">
    <property type="term" value="P:interstrand cross-link repair"/>
    <property type="evidence" value="ECO:0007669"/>
    <property type="project" value="InterPro"/>
</dbReference>
<dbReference type="SMART" id="SM00028">
    <property type="entry name" value="TPR"/>
    <property type="match status" value="4"/>
</dbReference>
<evidence type="ECO:0000259" key="1">
    <source>
        <dbReference type="Pfam" id="PF03704"/>
    </source>
</evidence>
<dbReference type="Pfam" id="PF03704">
    <property type="entry name" value="BTAD"/>
    <property type="match status" value="1"/>
</dbReference>
<accession>A0A8T2PUS6</accession>
<dbReference type="Proteomes" id="UP000824540">
    <property type="component" value="Unassembled WGS sequence"/>
</dbReference>